<evidence type="ECO:0000313" key="5">
    <source>
        <dbReference type="Proteomes" id="UP000306038"/>
    </source>
</evidence>
<name>A0ABY2R2Y4_9FLAO</name>
<organism evidence="4 5">
    <name type="scientific">Chryseobacterium candidae</name>
    <dbReference type="NCBI Taxonomy" id="1978493"/>
    <lineage>
        <taxon>Bacteria</taxon>
        <taxon>Pseudomonadati</taxon>
        <taxon>Bacteroidota</taxon>
        <taxon>Flavobacteriia</taxon>
        <taxon>Flavobacteriales</taxon>
        <taxon>Weeksellaceae</taxon>
        <taxon>Chryseobacterium group</taxon>
        <taxon>Chryseobacterium</taxon>
    </lineage>
</organism>
<dbReference type="GO" id="GO:0032259">
    <property type="term" value="P:methylation"/>
    <property type="evidence" value="ECO:0007669"/>
    <property type="project" value="UniProtKB-KW"/>
</dbReference>
<dbReference type="EMBL" id="SDLV01000055">
    <property type="protein sequence ID" value="THV56358.1"/>
    <property type="molecule type" value="Genomic_DNA"/>
</dbReference>
<evidence type="ECO:0000256" key="2">
    <source>
        <dbReference type="ARBA" id="ARBA00022679"/>
    </source>
</evidence>
<keyword evidence="3" id="KW-0949">S-adenosyl-L-methionine</keyword>
<dbReference type="Proteomes" id="UP000306038">
    <property type="component" value="Unassembled WGS sequence"/>
</dbReference>
<dbReference type="InterPro" id="IPR029063">
    <property type="entry name" value="SAM-dependent_MTases_sf"/>
</dbReference>
<evidence type="ECO:0000256" key="3">
    <source>
        <dbReference type="ARBA" id="ARBA00022691"/>
    </source>
</evidence>
<dbReference type="InterPro" id="IPR012327">
    <property type="entry name" value="MeTrfase_D12"/>
</dbReference>
<dbReference type="GO" id="GO:0008168">
    <property type="term" value="F:methyltransferase activity"/>
    <property type="evidence" value="ECO:0007669"/>
    <property type="project" value="UniProtKB-KW"/>
</dbReference>
<dbReference type="SUPFAM" id="SSF53335">
    <property type="entry name" value="S-adenosyl-L-methionine-dependent methyltransferases"/>
    <property type="match status" value="1"/>
</dbReference>
<dbReference type="Gene3D" id="3.40.50.150">
    <property type="entry name" value="Vaccinia Virus protein VP39"/>
    <property type="match status" value="1"/>
</dbReference>
<proteinExistence type="predicted"/>
<dbReference type="Pfam" id="PF02086">
    <property type="entry name" value="MethyltransfD12"/>
    <property type="match status" value="2"/>
</dbReference>
<gene>
    <name evidence="4" type="ORF">EK417_19640</name>
</gene>
<comment type="caution">
    <text evidence="4">The sequence shown here is derived from an EMBL/GenBank/DDBJ whole genome shotgun (WGS) entry which is preliminary data.</text>
</comment>
<protein>
    <submittedName>
        <fullName evidence="4">DNA methyltransferase</fullName>
    </submittedName>
</protein>
<keyword evidence="2" id="KW-0808">Transferase</keyword>
<dbReference type="RefSeq" id="WP_136523127.1">
    <property type="nucleotide sequence ID" value="NZ_SDLV01000055.1"/>
</dbReference>
<reference evidence="4 5" key="1">
    <citation type="submission" date="2019-01" db="EMBL/GenBank/DDBJ databases">
        <authorList>
            <person name="B I."/>
            <person name="Ch S."/>
            <person name="Ch V.R."/>
        </authorList>
    </citation>
    <scope>NUCLEOTIDE SEQUENCE [LARGE SCALE GENOMIC DNA]</scope>
    <source>
        <strain evidence="4 5">JC507</strain>
    </source>
</reference>
<keyword evidence="5" id="KW-1185">Reference proteome</keyword>
<keyword evidence="1 4" id="KW-0489">Methyltransferase</keyword>
<evidence type="ECO:0000256" key="1">
    <source>
        <dbReference type="ARBA" id="ARBA00022603"/>
    </source>
</evidence>
<accession>A0ABY2R2Y4</accession>
<sequence length="453" mass="51521">MSKNTKVKNSDNQEVFRPIHYLGSKLRILDFIEDTINNIDLERGRVCDLFSGSGSVSFKLSRTRPVTSVDIQEYSTIICSALLNPIKMDQKFIDEFLQKSLNSKHSIGLINSLESLISYEKECISNALNHKKVEKLCEILEDGSLISFEILKKDNLNSKLSKLLRSTLTEFKKKKILDYQTLAIRYFGGIYFSYEQALQIDILLEQIEDSPKKYKNMLLAALISTASDCVNTVGKQFAQPIRPRKANGDIKPSLGKSVNKDRSLNVFDVFGKWVQKYNSITDKDFKNDILKMDFSIALDNLTNDTTVVYADPPYTREHYSRFYHVLETLALRDTPKISTMVLGGETLLSRGLYREDRHQSPFCIRSTAPEAFELMFSKISSKGVKLVLSYSPYDESKGSHPRVITMNKLINIANKYYSNVEVLSPGTFVHSKLTNSEKHLEASEFAEVLIVCT</sequence>
<evidence type="ECO:0000313" key="4">
    <source>
        <dbReference type="EMBL" id="THV56358.1"/>
    </source>
</evidence>